<dbReference type="Proteomes" id="UP000654075">
    <property type="component" value="Unassembled WGS sequence"/>
</dbReference>
<dbReference type="AlphaFoldDB" id="A0A813DUR8"/>
<dbReference type="PANTHER" id="PTHR43775">
    <property type="entry name" value="FATTY ACID SYNTHASE"/>
    <property type="match status" value="1"/>
</dbReference>
<dbReference type="InterPro" id="IPR014031">
    <property type="entry name" value="Ketoacyl_synth_C"/>
</dbReference>
<protein>
    <recommendedName>
        <fullName evidence="3">Ketosynthase family 3 (KS3) domain-containing protein</fullName>
    </recommendedName>
</protein>
<dbReference type="GO" id="GO:0004312">
    <property type="term" value="F:fatty acid synthase activity"/>
    <property type="evidence" value="ECO:0007669"/>
    <property type="project" value="TreeGrafter"/>
</dbReference>
<evidence type="ECO:0000256" key="2">
    <source>
        <dbReference type="ARBA" id="ARBA00022553"/>
    </source>
</evidence>
<dbReference type="SUPFAM" id="SSF53901">
    <property type="entry name" value="Thiolase-like"/>
    <property type="match status" value="1"/>
</dbReference>
<evidence type="ECO:0000313" key="4">
    <source>
        <dbReference type="EMBL" id="CAE8593144.1"/>
    </source>
</evidence>
<evidence type="ECO:0000259" key="3">
    <source>
        <dbReference type="PROSITE" id="PS52004"/>
    </source>
</evidence>
<comment type="caution">
    <text evidence="4">The sequence shown here is derived from an EMBL/GenBank/DDBJ whole genome shotgun (WGS) entry which is preliminary data.</text>
</comment>
<sequence length="153" mass="14776">VGAVLLMPAGAALLGNLAPDGGPPASEFTPGLVGSAVNSDGRSASLTAPNGPAQQEVLLAAFLAAGRSPSELCTAECHGTGTALGDPIEIGALARVRADCAEGWLPPVLAASAKPLLGHAEAAAGALGLARLLACCRLSASCGAVASPGPHLR</sequence>
<dbReference type="InterPro" id="IPR016039">
    <property type="entry name" value="Thiolase-like"/>
</dbReference>
<feature type="non-terminal residue" evidence="4">
    <location>
        <position position="153"/>
    </location>
</feature>
<proteinExistence type="predicted"/>
<dbReference type="PROSITE" id="PS52004">
    <property type="entry name" value="KS3_2"/>
    <property type="match status" value="1"/>
</dbReference>
<dbReference type="OrthoDB" id="329835at2759"/>
<dbReference type="PANTHER" id="PTHR43775:SF37">
    <property type="entry name" value="SI:DKEY-61P9.11"/>
    <property type="match status" value="1"/>
</dbReference>
<organism evidence="4 5">
    <name type="scientific">Polarella glacialis</name>
    <name type="common">Dinoflagellate</name>
    <dbReference type="NCBI Taxonomy" id="89957"/>
    <lineage>
        <taxon>Eukaryota</taxon>
        <taxon>Sar</taxon>
        <taxon>Alveolata</taxon>
        <taxon>Dinophyceae</taxon>
        <taxon>Suessiales</taxon>
        <taxon>Suessiaceae</taxon>
        <taxon>Polarella</taxon>
    </lineage>
</organism>
<dbReference type="InterPro" id="IPR050091">
    <property type="entry name" value="PKS_NRPS_Biosynth_Enz"/>
</dbReference>
<keyword evidence="5" id="KW-1185">Reference proteome</keyword>
<dbReference type="InterPro" id="IPR020841">
    <property type="entry name" value="PKS_Beta-ketoAc_synthase_dom"/>
</dbReference>
<name>A0A813DUR8_POLGL</name>
<dbReference type="GO" id="GO:0006633">
    <property type="term" value="P:fatty acid biosynthetic process"/>
    <property type="evidence" value="ECO:0007669"/>
    <property type="project" value="TreeGrafter"/>
</dbReference>
<dbReference type="SMART" id="SM00825">
    <property type="entry name" value="PKS_KS"/>
    <property type="match status" value="1"/>
</dbReference>
<gene>
    <name evidence="4" type="ORF">PGLA1383_LOCUS11757</name>
</gene>
<evidence type="ECO:0000256" key="1">
    <source>
        <dbReference type="ARBA" id="ARBA00022450"/>
    </source>
</evidence>
<accession>A0A813DUR8</accession>
<feature type="non-terminal residue" evidence="4">
    <location>
        <position position="1"/>
    </location>
</feature>
<evidence type="ECO:0000313" key="5">
    <source>
        <dbReference type="Proteomes" id="UP000654075"/>
    </source>
</evidence>
<dbReference type="Pfam" id="PF02801">
    <property type="entry name" value="Ketoacyl-synt_C"/>
    <property type="match status" value="1"/>
</dbReference>
<keyword evidence="2" id="KW-0597">Phosphoprotein</keyword>
<feature type="domain" description="Ketosynthase family 3 (KS3)" evidence="3">
    <location>
        <begin position="1"/>
        <end position="153"/>
    </location>
</feature>
<dbReference type="Gene3D" id="3.40.47.10">
    <property type="match status" value="1"/>
</dbReference>
<keyword evidence="1" id="KW-0596">Phosphopantetheine</keyword>
<reference evidence="4" key="1">
    <citation type="submission" date="2021-02" db="EMBL/GenBank/DDBJ databases">
        <authorList>
            <person name="Dougan E. K."/>
            <person name="Rhodes N."/>
            <person name="Thang M."/>
            <person name="Chan C."/>
        </authorList>
    </citation>
    <scope>NUCLEOTIDE SEQUENCE</scope>
</reference>
<dbReference type="EMBL" id="CAJNNV010006140">
    <property type="protein sequence ID" value="CAE8593144.1"/>
    <property type="molecule type" value="Genomic_DNA"/>
</dbReference>